<feature type="transmembrane region" description="Helical" evidence="8">
    <location>
        <begin position="438"/>
        <end position="459"/>
    </location>
</feature>
<evidence type="ECO:0000256" key="2">
    <source>
        <dbReference type="ARBA" id="ARBA00010642"/>
    </source>
</evidence>
<protein>
    <recommendedName>
        <fullName evidence="10">ML-like domain-containing protein</fullName>
    </recommendedName>
</protein>
<feature type="transmembrane region" description="Helical" evidence="8">
    <location>
        <begin position="501"/>
        <end position="520"/>
    </location>
</feature>
<feature type="region of interest" description="Disordered" evidence="7">
    <location>
        <begin position="808"/>
        <end position="831"/>
    </location>
</feature>
<dbReference type="EMBL" id="HG793125">
    <property type="protein sequence ID" value="CDK24537.1"/>
    <property type="molecule type" value="Genomic_DNA"/>
</dbReference>
<organism evidence="11 12">
    <name type="scientific">Kuraishia capsulata CBS 1993</name>
    <dbReference type="NCBI Taxonomy" id="1382522"/>
    <lineage>
        <taxon>Eukaryota</taxon>
        <taxon>Fungi</taxon>
        <taxon>Dikarya</taxon>
        <taxon>Ascomycota</taxon>
        <taxon>Saccharomycotina</taxon>
        <taxon>Pichiomycetes</taxon>
        <taxon>Pichiales</taxon>
        <taxon>Pichiaceae</taxon>
        <taxon>Kuraishia</taxon>
    </lineage>
</organism>
<reference evidence="11" key="1">
    <citation type="submission" date="2013-12" db="EMBL/GenBank/DDBJ databases">
        <authorList>
            <person name="Genoscope - CEA"/>
        </authorList>
    </citation>
    <scope>NUCLEOTIDE SEQUENCE</scope>
    <source>
        <strain evidence="11">CBS 1993</strain>
    </source>
</reference>
<feature type="transmembrane region" description="Helical" evidence="8">
    <location>
        <begin position="362"/>
        <end position="386"/>
    </location>
</feature>
<accession>W6MJD8</accession>
<dbReference type="PANTHER" id="PTHR31145:SF4">
    <property type="entry name" value="FLAVIN CARRIER PROTEIN 1-RELATED"/>
    <property type="match status" value="1"/>
</dbReference>
<feature type="domain" description="ML-like" evidence="10">
    <location>
        <begin position="20"/>
        <end position="158"/>
    </location>
</feature>
<evidence type="ECO:0000256" key="5">
    <source>
        <dbReference type="ARBA" id="ARBA00022989"/>
    </source>
</evidence>
<keyword evidence="6 8" id="KW-0472">Membrane</keyword>
<dbReference type="SMART" id="SM01320">
    <property type="entry name" value="TRP_N"/>
    <property type="match status" value="1"/>
</dbReference>
<dbReference type="Proteomes" id="UP000019384">
    <property type="component" value="Unassembled WGS sequence"/>
</dbReference>
<dbReference type="STRING" id="1382522.W6MJD8"/>
<sequence length="831" mass="92946">MRSNLLGLLLLFWASLVHSRKLSASSLVTCMDNSQLIPQYFNVNLDPDSGALRYDLSLTSEISGNIIADVEVYAYGFKIITETVNMCSIGWKQFCPIYPGTIEIDSITYISKSYINMLPGIAYTFPDLDAQVRVIVKNHTGTELACIQAGFSNGKTVSHTAVKWVTACIAGIGLLVSALLSAFGNSNSASHISASAVSLFTYFQSVVIICMLHVQSVPPIASAWAENLAWSMGLIRVTFMQKIFRWYVQATGGSPTQYLSSDTISILVQRSFDQLKYTVKNTFLIGRVANLFPQFFHTILDYDSEYYDDYETPDILNYRAQNKRDVGLNSLQGSSSLKIIRGIDRIGYKAHIEPTSIACTGFTFFVIFGYVVVGFFVTVKTSLALARKMKWVKPERGLEFSKNWKLILKGVLQRYIYIGFTQLTILSLWEFTVNDSPAVIVLAVLFLILCLGVLGWACYRTLQFGRKSIKEFRNPAAILYGDPRVLNRYGWFYTMYSAKKYWFGAVAILHNFLKALFVGLAQGSGMTQALAIFILDLAYTIYVIYERPYLDRPINILSILMVVVMTLNSFFFLFFSNLFGQPPAVAAVMGLVFFILNAIFSLVVLLFIIVYSCIAVFSKNPDARFAPAKDDRTSFQRNFWNKNKTEASQPVPEGAAELFELGAVAKDHQDNWEGEMLRLKELVDEPEKEAGQDQDQPVYLEPGEESFGAKLFHKLSRGKSWKMKKSQADISSTTDSTNEKYDDIEVVEPLSSGKLMRGVSLKNHERTESATPMIGGTQEHSLDDDYAANVSNARPVIPGEVYSSHVPGITSSESYPDSLNSQGSKSKYTYI</sequence>
<gene>
    <name evidence="11" type="ORF">KUCA_T00000502001</name>
</gene>
<comment type="similarity">
    <text evidence="2">Belongs to the transient receptor potential (TRP) ion channel family.</text>
</comment>
<dbReference type="GO" id="GO:0055085">
    <property type="term" value="P:transmembrane transport"/>
    <property type="evidence" value="ECO:0007669"/>
    <property type="project" value="TreeGrafter"/>
</dbReference>
<dbReference type="GO" id="GO:0016020">
    <property type="term" value="C:membrane"/>
    <property type="evidence" value="ECO:0007669"/>
    <property type="project" value="UniProtKB-SubCell"/>
</dbReference>
<reference evidence="11" key="2">
    <citation type="submission" date="2014-02" db="EMBL/GenBank/DDBJ databases">
        <title>Complete DNA sequence of /Kuraishia capsulata/ illustrates novel genomic features among budding yeasts (/Saccharomycotina/).</title>
        <authorList>
            <person name="Morales L."/>
            <person name="Noel B."/>
            <person name="Porcel B."/>
            <person name="Marcet-Houben M."/>
            <person name="Hullo M-F."/>
            <person name="Sacerdot C."/>
            <person name="Tekaia F."/>
            <person name="Leh-Louis V."/>
            <person name="Despons L."/>
            <person name="Khanna V."/>
            <person name="Aury J-M."/>
            <person name="Barbe V."/>
            <person name="Couloux A."/>
            <person name="Labadie K."/>
            <person name="Pelletier E."/>
            <person name="Souciet J-L."/>
            <person name="Boekhout T."/>
            <person name="Gabaldon T."/>
            <person name="Wincker P."/>
            <person name="Dujon B."/>
        </authorList>
    </citation>
    <scope>NUCLEOTIDE SEQUENCE</scope>
    <source>
        <strain evidence="11">CBS 1993</strain>
    </source>
</reference>
<dbReference type="AlphaFoldDB" id="W6MJD8"/>
<dbReference type="RefSeq" id="XP_022456554.1">
    <property type="nucleotide sequence ID" value="XM_022605047.1"/>
</dbReference>
<proteinExistence type="inferred from homology"/>
<name>W6MJD8_9ASCO</name>
<dbReference type="OrthoDB" id="5212126at2759"/>
<keyword evidence="5 8" id="KW-1133">Transmembrane helix</keyword>
<evidence type="ECO:0000313" key="11">
    <source>
        <dbReference type="EMBL" id="CDK24537.1"/>
    </source>
</evidence>
<feature type="transmembrane region" description="Helical" evidence="8">
    <location>
        <begin position="415"/>
        <end position="432"/>
    </location>
</feature>
<dbReference type="InterPro" id="IPR010308">
    <property type="entry name" value="TRP_C"/>
</dbReference>
<evidence type="ECO:0000256" key="8">
    <source>
        <dbReference type="SAM" id="Phobius"/>
    </source>
</evidence>
<keyword evidence="12" id="KW-1185">Reference proteome</keyword>
<feature type="signal peptide" evidence="9">
    <location>
        <begin position="1"/>
        <end position="19"/>
    </location>
</feature>
<dbReference type="PANTHER" id="PTHR31145">
    <property type="entry name" value="INTEGRAL MEMBRANE PROTEIN (AFU_ORTHOLOGUE AFUA_7G01610)"/>
    <property type="match status" value="1"/>
</dbReference>
<comment type="subcellular location">
    <subcellularLocation>
        <location evidence="1">Membrane</location>
        <topology evidence="1">Multi-pass membrane protein</topology>
    </subcellularLocation>
</comment>
<feature type="transmembrane region" description="Helical" evidence="8">
    <location>
        <begin position="526"/>
        <end position="545"/>
    </location>
</feature>
<dbReference type="InterPro" id="IPR032800">
    <property type="entry name" value="TRP_N"/>
</dbReference>
<evidence type="ECO:0000256" key="7">
    <source>
        <dbReference type="SAM" id="MobiDB-lite"/>
    </source>
</evidence>
<dbReference type="Pfam" id="PF14558">
    <property type="entry name" value="TRP_N"/>
    <property type="match status" value="1"/>
</dbReference>
<keyword evidence="4 9" id="KW-0732">Signal</keyword>
<dbReference type="GO" id="GO:0009272">
    <property type="term" value="P:fungal-type cell wall biogenesis"/>
    <property type="evidence" value="ECO:0007669"/>
    <property type="project" value="TreeGrafter"/>
</dbReference>
<feature type="region of interest" description="Disordered" evidence="7">
    <location>
        <begin position="757"/>
        <end position="780"/>
    </location>
</feature>
<evidence type="ECO:0000256" key="1">
    <source>
        <dbReference type="ARBA" id="ARBA00004141"/>
    </source>
</evidence>
<feature type="compositionally biased region" description="Polar residues" evidence="7">
    <location>
        <begin position="809"/>
        <end position="831"/>
    </location>
</feature>
<evidence type="ECO:0000313" key="12">
    <source>
        <dbReference type="Proteomes" id="UP000019384"/>
    </source>
</evidence>
<feature type="transmembrane region" description="Helical" evidence="8">
    <location>
        <begin position="557"/>
        <end position="578"/>
    </location>
</feature>
<evidence type="ECO:0000256" key="6">
    <source>
        <dbReference type="ARBA" id="ARBA00023136"/>
    </source>
</evidence>
<evidence type="ECO:0000256" key="3">
    <source>
        <dbReference type="ARBA" id="ARBA00022692"/>
    </source>
</evidence>
<evidence type="ECO:0000256" key="4">
    <source>
        <dbReference type="ARBA" id="ARBA00022729"/>
    </source>
</evidence>
<dbReference type="Pfam" id="PF06011">
    <property type="entry name" value="TRP"/>
    <property type="match status" value="1"/>
</dbReference>
<feature type="chain" id="PRO_5004878916" description="ML-like domain-containing protein" evidence="9">
    <location>
        <begin position="20"/>
        <end position="831"/>
    </location>
</feature>
<evidence type="ECO:0000259" key="10">
    <source>
        <dbReference type="SMART" id="SM01320"/>
    </source>
</evidence>
<feature type="transmembrane region" description="Helical" evidence="8">
    <location>
        <begin position="584"/>
        <end position="617"/>
    </location>
</feature>
<dbReference type="InterPro" id="IPR040241">
    <property type="entry name" value="TRP_Flc/Pkd2-like"/>
</dbReference>
<evidence type="ECO:0000256" key="9">
    <source>
        <dbReference type="SAM" id="SignalP"/>
    </source>
</evidence>
<dbReference type="GeneID" id="34517942"/>
<keyword evidence="3 8" id="KW-0812">Transmembrane</keyword>
<dbReference type="HOGENOM" id="CLU_010226_0_0_1"/>